<feature type="compositionally biased region" description="Polar residues" evidence="1">
    <location>
        <begin position="273"/>
        <end position="282"/>
    </location>
</feature>
<name>A0ABQ9H2M1_9NEOP</name>
<organism evidence="2 3">
    <name type="scientific">Dryococelus australis</name>
    <dbReference type="NCBI Taxonomy" id="614101"/>
    <lineage>
        <taxon>Eukaryota</taxon>
        <taxon>Metazoa</taxon>
        <taxon>Ecdysozoa</taxon>
        <taxon>Arthropoda</taxon>
        <taxon>Hexapoda</taxon>
        <taxon>Insecta</taxon>
        <taxon>Pterygota</taxon>
        <taxon>Neoptera</taxon>
        <taxon>Polyneoptera</taxon>
        <taxon>Phasmatodea</taxon>
        <taxon>Verophasmatodea</taxon>
        <taxon>Anareolatae</taxon>
        <taxon>Phasmatidae</taxon>
        <taxon>Eurycanthinae</taxon>
        <taxon>Dryococelus</taxon>
    </lineage>
</organism>
<feature type="region of interest" description="Disordered" evidence="1">
    <location>
        <begin position="251"/>
        <end position="315"/>
    </location>
</feature>
<feature type="compositionally biased region" description="Low complexity" evidence="1">
    <location>
        <begin position="283"/>
        <end position="293"/>
    </location>
</feature>
<reference evidence="2 3" key="1">
    <citation type="submission" date="2023-02" db="EMBL/GenBank/DDBJ databases">
        <title>LHISI_Scaffold_Assembly.</title>
        <authorList>
            <person name="Stuart O.P."/>
            <person name="Cleave R."/>
            <person name="Magrath M.J.L."/>
            <person name="Mikheyev A.S."/>
        </authorList>
    </citation>
    <scope>NUCLEOTIDE SEQUENCE [LARGE SCALE GENOMIC DNA]</scope>
    <source>
        <strain evidence="2">Daus_M_001</strain>
        <tissue evidence="2">Leg muscle</tissue>
    </source>
</reference>
<sequence length="539" mass="59501">MEDVKSKREGKGVGDKRENKGQEEYEETKGPQPLMWYAQFPTTLSLISSQDLILRVAQISSLTNSHLHHKISRLAAVAFSTPPPTLCPWARPSSPFLSAVATILHSPCAHCGGKGKIRGAVAGGRSPSAEDLVFPAVHIFDIQNNEYPDFVGHKIRTCFQSIEPIALGKFHLTEKFSALSNHDYIVGSEDTCKTKWKNLRDWYNPKEKDGKLPTGSGAASVRIRTRFDQMSFFDGISDSRRRELVFQRLSNIAHDEEEDEPPSLNDEELANPEQENTNATVPSSSRKSNSARKSTLKSPERKKNQHRSATITLPASTSVSNNKTFNVFISTKANRVQSPAGSPDFRKWESCRAMPLFGGFSRGSPVSPAPSFRRRSIFTSITLIGSEDLDSKCRPNLFTLFPRLELRLRNKTGARVQHRPSEQAEEATKEDTMIGRPAIHAIQEHAFPQHFLLGSANDEALGNISFDLGAGGAGSGARPYSVALLVRITARACASQQLTVGAFILSAPDCRRIASGENNVNVRERSSGRENATREPKHR</sequence>
<proteinExistence type="predicted"/>
<evidence type="ECO:0000313" key="3">
    <source>
        <dbReference type="Proteomes" id="UP001159363"/>
    </source>
</evidence>
<keyword evidence="3" id="KW-1185">Reference proteome</keyword>
<dbReference type="Proteomes" id="UP001159363">
    <property type="component" value="Chromosome 6"/>
</dbReference>
<evidence type="ECO:0000256" key="1">
    <source>
        <dbReference type="SAM" id="MobiDB-lite"/>
    </source>
</evidence>
<dbReference type="EMBL" id="JARBHB010000007">
    <property type="protein sequence ID" value="KAJ8878512.1"/>
    <property type="molecule type" value="Genomic_DNA"/>
</dbReference>
<accession>A0ABQ9H2M1</accession>
<evidence type="ECO:0008006" key="4">
    <source>
        <dbReference type="Google" id="ProtNLM"/>
    </source>
</evidence>
<feature type="region of interest" description="Disordered" evidence="1">
    <location>
        <begin position="1"/>
        <end position="28"/>
    </location>
</feature>
<evidence type="ECO:0000313" key="2">
    <source>
        <dbReference type="EMBL" id="KAJ8878512.1"/>
    </source>
</evidence>
<comment type="caution">
    <text evidence="2">The sequence shown here is derived from an EMBL/GenBank/DDBJ whole genome shotgun (WGS) entry which is preliminary data.</text>
</comment>
<gene>
    <name evidence="2" type="ORF">PR048_019090</name>
</gene>
<protein>
    <recommendedName>
        <fullName evidence="4">MADF domain-containing protein</fullName>
    </recommendedName>
</protein>
<feature type="compositionally biased region" description="Acidic residues" evidence="1">
    <location>
        <begin position="255"/>
        <end position="270"/>
    </location>
</feature>